<sequence>MAHAEESSPLLPTSSLADRAVVDPEVHVILAGSCSFHEEPASPGLLHMVPFWNVNKGSSRTSEGLASWTRPEGGFQNNHPFFVDLLYTLPSRLQITLDTVFTLTTSIAAEMLKNCMLRPSVLGVL</sequence>
<protein>
    <submittedName>
        <fullName evidence="1">Uncharacterized protein</fullName>
    </submittedName>
</protein>
<proteinExistence type="predicted"/>
<evidence type="ECO:0000313" key="2">
    <source>
        <dbReference type="Proteomes" id="UP001454036"/>
    </source>
</evidence>
<gene>
    <name evidence="1" type="ORF">LIER_11761</name>
</gene>
<dbReference type="EMBL" id="BAABME010002200">
    <property type="protein sequence ID" value="GAA0153549.1"/>
    <property type="molecule type" value="Genomic_DNA"/>
</dbReference>
<organism evidence="1 2">
    <name type="scientific">Lithospermum erythrorhizon</name>
    <name type="common">Purple gromwell</name>
    <name type="synonym">Lithospermum officinale var. erythrorhizon</name>
    <dbReference type="NCBI Taxonomy" id="34254"/>
    <lineage>
        <taxon>Eukaryota</taxon>
        <taxon>Viridiplantae</taxon>
        <taxon>Streptophyta</taxon>
        <taxon>Embryophyta</taxon>
        <taxon>Tracheophyta</taxon>
        <taxon>Spermatophyta</taxon>
        <taxon>Magnoliopsida</taxon>
        <taxon>eudicotyledons</taxon>
        <taxon>Gunneridae</taxon>
        <taxon>Pentapetalae</taxon>
        <taxon>asterids</taxon>
        <taxon>lamiids</taxon>
        <taxon>Boraginales</taxon>
        <taxon>Boraginaceae</taxon>
        <taxon>Boraginoideae</taxon>
        <taxon>Lithospermeae</taxon>
        <taxon>Lithospermum</taxon>
    </lineage>
</organism>
<name>A0AAV3PPQ8_LITER</name>
<keyword evidence="2" id="KW-1185">Reference proteome</keyword>
<evidence type="ECO:0000313" key="1">
    <source>
        <dbReference type="EMBL" id="GAA0153549.1"/>
    </source>
</evidence>
<dbReference type="AlphaFoldDB" id="A0AAV3PPQ8"/>
<dbReference type="Proteomes" id="UP001454036">
    <property type="component" value="Unassembled WGS sequence"/>
</dbReference>
<comment type="caution">
    <text evidence="1">The sequence shown here is derived from an EMBL/GenBank/DDBJ whole genome shotgun (WGS) entry which is preliminary data.</text>
</comment>
<reference evidence="1 2" key="1">
    <citation type="submission" date="2024-01" db="EMBL/GenBank/DDBJ databases">
        <title>The complete chloroplast genome sequence of Lithospermum erythrorhizon: insights into the phylogenetic relationship among Boraginaceae species and the maternal lineages of purple gromwells.</title>
        <authorList>
            <person name="Okada T."/>
            <person name="Watanabe K."/>
        </authorList>
    </citation>
    <scope>NUCLEOTIDE SEQUENCE [LARGE SCALE GENOMIC DNA]</scope>
</reference>
<accession>A0AAV3PPQ8</accession>